<comment type="similarity">
    <text evidence="2">Belongs to the ROK (NagC/XylR) family.</text>
</comment>
<dbReference type="RefSeq" id="WP_143315616.1">
    <property type="nucleotide sequence ID" value="NZ_JACSRA010000005.1"/>
</dbReference>
<dbReference type="SUPFAM" id="SSF46785">
    <property type="entry name" value="Winged helix' DNA-binding domain"/>
    <property type="match status" value="1"/>
</dbReference>
<dbReference type="EMBL" id="JACSRA010000005">
    <property type="protein sequence ID" value="MBD7910634.1"/>
    <property type="molecule type" value="Genomic_DNA"/>
</dbReference>
<dbReference type="PANTHER" id="PTHR18964:SF149">
    <property type="entry name" value="BIFUNCTIONAL UDP-N-ACETYLGLUCOSAMINE 2-EPIMERASE_N-ACETYLMANNOSAMINE KINASE"/>
    <property type="match status" value="1"/>
</dbReference>
<dbReference type="InterPro" id="IPR036390">
    <property type="entry name" value="WH_DNA-bd_sf"/>
</dbReference>
<comment type="function">
    <text evidence="1">Transcriptional repressor of xylose-utilizing enzymes.</text>
</comment>
<dbReference type="PANTHER" id="PTHR18964">
    <property type="entry name" value="ROK (REPRESSOR, ORF, KINASE) FAMILY"/>
    <property type="match status" value="1"/>
</dbReference>
<keyword evidence="3" id="KW-0859">Xylose metabolism</keyword>
<keyword evidence="3" id="KW-0119">Carbohydrate metabolism</keyword>
<name>A0ABR8PR26_9CLOT</name>
<accession>A0ABR8PR26</accession>
<gene>
    <name evidence="4" type="ORF">H9661_04600</name>
</gene>
<dbReference type="CDD" id="cd23763">
    <property type="entry name" value="ASKHA_ATPase_ROK"/>
    <property type="match status" value="1"/>
</dbReference>
<evidence type="ECO:0000256" key="2">
    <source>
        <dbReference type="ARBA" id="ARBA00006479"/>
    </source>
</evidence>
<dbReference type="Gene3D" id="3.30.420.40">
    <property type="match status" value="2"/>
</dbReference>
<dbReference type="Pfam" id="PF00480">
    <property type="entry name" value="ROK"/>
    <property type="match status" value="1"/>
</dbReference>
<evidence type="ECO:0000256" key="3">
    <source>
        <dbReference type="ARBA" id="ARBA00022629"/>
    </source>
</evidence>
<keyword evidence="5" id="KW-1185">Reference proteome</keyword>
<organism evidence="4 5">
    <name type="scientific">Clostridium cibarium</name>
    <dbReference type="NCBI Taxonomy" id="2762247"/>
    <lineage>
        <taxon>Bacteria</taxon>
        <taxon>Bacillati</taxon>
        <taxon>Bacillota</taxon>
        <taxon>Clostridia</taxon>
        <taxon>Eubacteriales</taxon>
        <taxon>Clostridiaceae</taxon>
        <taxon>Clostridium</taxon>
    </lineage>
</organism>
<dbReference type="Gene3D" id="1.10.10.10">
    <property type="entry name" value="Winged helix-like DNA-binding domain superfamily/Winged helix DNA-binding domain"/>
    <property type="match status" value="1"/>
</dbReference>
<proteinExistence type="inferred from homology"/>
<dbReference type="InterPro" id="IPR043129">
    <property type="entry name" value="ATPase_NBD"/>
</dbReference>
<sequence>MDLLNIGYYNNETVVKPELIKRMNMGLIYKVLISRSSATRGEISKETQISLTTVRTLLEELKENGDVIELKLDESSGGRRAQRYTINPEKNLILTFCVDNGEIIYKISDLLSNVKEEGNINAIENNIDILINFMLEKKGEWDICSVGIGVPGIVKEKHFYISKGFNIWHINKMGQEIQEKLNIPVILENDLNAIAYGYVIDKVCEFNDISVKSSNIVYIHFNNSCIGAGIIVDGRIVHGNNKFAGELGFLPWKDGKNINEILKYSTYEECVELIARIISILNCVINPSLVVVGGDNENIKNMNLEIIYKYVKRYISDIMMPNIALAENDTKYYLEGLTHLTARNYIENI</sequence>
<evidence type="ECO:0000313" key="4">
    <source>
        <dbReference type="EMBL" id="MBD7910634.1"/>
    </source>
</evidence>
<reference evidence="4 5" key="1">
    <citation type="submission" date="2020-08" db="EMBL/GenBank/DDBJ databases">
        <title>A Genomic Blueprint of the Chicken Gut Microbiome.</title>
        <authorList>
            <person name="Gilroy R."/>
            <person name="Ravi A."/>
            <person name="Getino M."/>
            <person name="Pursley I."/>
            <person name="Horton D.L."/>
            <person name="Alikhan N.-F."/>
            <person name="Baker D."/>
            <person name="Gharbi K."/>
            <person name="Hall N."/>
            <person name="Watson M."/>
            <person name="Adriaenssens E.M."/>
            <person name="Foster-Nyarko E."/>
            <person name="Jarju S."/>
            <person name="Secka A."/>
            <person name="Antonio M."/>
            <person name="Oren A."/>
            <person name="Chaudhuri R."/>
            <person name="La Ragione R.M."/>
            <person name="Hildebrand F."/>
            <person name="Pallen M.J."/>
        </authorList>
    </citation>
    <scope>NUCLEOTIDE SEQUENCE [LARGE SCALE GENOMIC DNA]</scope>
    <source>
        <strain evidence="4 5">Sa3CVN1</strain>
    </source>
</reference>
<comment type="caution">
    <text evidence="4">The sequence shown here is derived from an EMBL/GenBank/DDBJ whole genome shotgun (WGS) entry which is preliminary data.</text>
</comment>
<evidence type="ECO:0000256" key="1">
    <source>
        <dbReference type="ARBA" id="ARBA00002486"/>
    </source>
</evidence>
<protein>
    <submittedName>
        <fullName evidence="4">ROK family protein</fullName>
    </submittedName>
</protein>
<dbReference type="InterPro" id="IPR000600">
    <property type="entry name" value="ROK"/>
</dbReference>
<dbReference type="Proteomes" id="UP000627781">
    <property type="component" value="Unassembled WGS sequence"/>
</dbReference>
<evidence type="ECO:0000313" key="5">
    <source>
        <dbReference type="Proteomes" id="UP000627781"/>
    </source>
</evidence>
<dbReference type="SUPFAM" id="SSF53067">
    <property type="entry name" value="Actin-like ATPase domain"/>
    <property type="match status" value="1"/>
</dbReference>
<dbReference type="InterPro" id="IPR036388">
    <property type="entry name" value="WH-like_DNA-bd_sf"/>
</dbReference>